<reference evidence="2 3" key="2">
    <citation type="submission" date="2024-07" db="EMBL/GenBank/DDBJ databases">
        <authorList>
            <person name="Akdeniz Z."/>
        </authorList>
    </citation>
    <scope>NUCLEOTIDE SEQUENCE [LARGE SCALE GENOMIC DNA]</scope>
</reference>
<evidence type="ECO:0000313" key="3">
    <source>
        <dbReference type="Proteomes" id="UP001642409"/>
    </source>
</evidence>
<gene>
    <name evidence="1" type="ORF">HINF_LOCUS33458</name>
    <name evidence="2" type="ORF">HINF_LOCUS49263</name>
</gene>
<keyword evidence="3" id="KW-1185">Reference proteome</keyword>
<name>A0AA86PXW5_9EUKA</name>
<dbReference type="EMBL" id="CAXDID020000230">
    <property type="protein sequence ID" value="CAL6060513.1"/>
    <property type="molecule type" value="Genomic_DNA"/>
</dbReference>
<protein>
    <submittedName>
        <fullName evidence="2">Hypothetical_protein</fullName>
    </submittedName>
</protein>
<comment type="caution">
    <text evidence="1">The sequence shown here is derived from an EMBL/GenBank/DDBJ whole genome shotgun (WGS) entry which is preliminary data.</text>
</comment>
<sequence>MQKRQTISKCEETSKLLMTGFKAKMQRMYNMQFPGIREAIEYYKNLSSLDKRRFTNSWKELDRSIGKEPKGSKTYSYKFINEVVAGKLYDEWSDETKEKARNFARHIIYQRMEQFSGQKTDDEMSELCKDVINLTFQKFNGFQDEEVVGTPKVLQDMLRHFTKFEIPRIRIELKRLAPKLNYDLFPSLPENSRKNEQNNLILQEKHEPYYLNSNIELLISPCEQNGSQEEPVYSCLFEQSYLFEEEGNSERNMTQSLTVFSSKEFQQFDERCIRSEKVDEIDYTLQ</sequence>
<evidence type="ECO:0000313" key="1">
    <source>
        <dbReference type="EMBL" id="CAI9945813.1"/>
    </source>
</evidence>
<dbReference type="Proteomes" id="UP001642409">
    <property type="component" value="Unassembled WGS sequence"/>
</dbReference>
<proteinExistence type="predicted"/>
<organism evidence="1">
    <name type="scientific">Hexamita inflata</name>
    <dbReference type="NCBI Taxonomy" id="28002"/>
    <lineage>
        <taxon>Eukaryota</taxon>
        <taxon>Metamonada</taxon>
        <taxon>Diplomonadida</taxon>
        <taxon>Hexamitidae</taxon>
        <taxon>Hexamitinae</taxon>
        <taxon>Hexamita</taxon>
    </lineage>
</organism>
<accession>A0AA86PXW5</accession>
<evidence type="ECO:0000313" key="2">
    <source>
        <dbReference type="EMBL" id="CAL6060513.1"/>
    </source>
</evidence>
<reference evidence="1" key="1">
    <citation type="submission" date="2023-06" db="EMBL/GenBank/DDBJ databases">
        <authorList>
            <person name="Kurt Z."/>
        </authorList>
    </citation>
    <scope>NUCLEOTIDE SEQUENCE</scope>
</reference>
<dbReference type="AlphaFoldDB" id="A0AA86PXW5"/>
<dbReference type="EMBL" id="CATOUU010000751">
    <property type="protein sequence ID" value="CAI9945813.1"/>
    <property type="molecule type" value="Genomic_DNA"/>
</dbReference>